<evidence type="ECO:0000313" key="2">
    <source>
        <dbReference type="Proteomes" id="UP001165960"/>
    </source>
</evidence>
<accession>A0ACC2RMN4</accession>
<sequence>MKTYTAFSLVASTLGLGPCPDLGNETCLRGGLANVPCSGITCPPCWVPQDANTWGCYEKLMGPNNLAVCPPWAGIIDITNPPSSCIKPTEPPVTPIEPPVKPTDPPTTPTEPPVTPTEPPVKPTDPPVKPPTENFTVCPNVTEDTCFQGSHLQYPCKGKDCPPCWEYKNKQWDCYDPINGKCEWENLVDIRNMPSNCQLPECE</sequence>
<reference evidence="1" key="1">
    <citation type="submission" date="2022-04" db="EMBL/GenBank/DDBJ databases">
        <title>Genome of the entomopathogenic fungus Entomophthora muscae.</title>
        <authorList>
            <person name="Elya C."/>
            <person name="Lovett B.R."/>
            <person name="Lee E."/>
            <person name="Macias A.M."/>
            <person name="Hajek A.E."/>
            <person name="De Bivort B.L."/>
            <person name="Kasson M.T."/>
            <person name="De Fine Licht H.H."/>
            <person name="Stajich J.E."/>
        </authorList>
    </citation>
    <scope>NUCLEOTIDE SEQUENCE</scope>
    <source>
        <strain evidence="1">Berkeley</strain>
    </source>
</reference>
<keyword evidence="2" id="KW-1185">Reference proteome</keyword>
<evidence type="ECO:0000313" key="1">
    <source>
        <dbReference type="EMBL" id="KAJ9051334.1"/>
    </source>
</evidence>
<gene>
    <name evidence="1" type="ORF">DSO57_1005622</name>
</gene>
<name>A0ACC2RMN4_9FUNG</name>
<protein>
    <submittedName>
        <fullName evidence="1">Uncharacterized protein</fullName>
    </submittedName>
</protein>
<organism evidence="1 2">
    <name type="scientific">Entomophthora muscae</name>
    <dbReference type="NCBI Taxonomy" id="34485"/>
    <lineage>
        <taxon>Eukaryota</taxon>
        <taxon>Fungi</taxon>
        <taxon>Fungi incertae sedis</taxon>
        <taxon>Zoopagomycota</taxon>
        <taxon>Entomophthoromycotina</taxon>
        <taxon>Entomophthoromycetes</taxon>
        <taxon>Entomophthorales</taxon>
        <taxon>Entomophthoraceae</taxon>
        <taxon>Entomophthora</taxon>
    </lineage>
</organism>
<dbReference type="Proteomes" id="UP001165960">
    <property type="component" value="Unassembled WGS sequence"/>
</dbReference>
<proteinExistence type="predicted"/>
<dbReference type="EMBL" id="QTSX02007115">
    <property type="protein sequence ID" value="KAJ9051334.1"/>
    <property type="molecule type" value="Genomic_DNA"/>
</dbReference>
<comment type="caution">
    <text evidence="1">The sequence shown here is derived from an EMBL/GenBank/DDBJ whole genome shotgun (WGS) entry which is preliminary data.</text>
</comment>